<dbReference type="Pfam" id="PF12400">
    <property type="entry name" value="STIMATE"/>
    <property type="match status" value="1"/>
</dbReference>
<feature type="compositionally biased region" description="Basic and acidic residues" evidence="1">
    <location>
        <begin position="367"/>
        <end position="379"/>
    </location>
</feature>
<dbReference type="Proteomes" id="UP000256645">
    <property type="component" value="Unassembled WGS sequence"/>
</dbReference>
<feature type="compositionally biased region" description="Acidic residues" evidence="1">
    <location>
        <begin position="404"/>
        <end position="416"/>
    </location>
</feature>
<feature type="transmembrane region" description="Helical" evidence="2">
    <location>
        <begin position="74"/>
        <end position="96"/>
    </location>
</feature>
<feature type="compositionally biased region" description="Polar residues" evidence="1">
    <location>
        <begin position="340"/>
        <end position="350"/>
    </location>
</feature>
<dbReference type="PANTHER" id="PTHR31735:SF1">
    <property type="entry name" value="VACUOLAR MEMBRANE PROTEIN YPL162C"/>
    <property type="match status" value="1"/>
</dbReference>
<organism evidence="3 4">
    <name type="scientific">Coleophoma cylindrospora</name>
    <dbReference type="NCBI Taxonomy" id="1849047"/>
    <lineage>
        <taxon>Eukaryota</taxon>
        <taxon>Fungi</taxon>
        <taxon>Dikarya</taxon>
        <taxon>Ascomycota</taxon>
        <taxon>Pezizomycotina</taxon>
        <taxon>Leotiomycetes</taxon>
        <taxon>Helotiales</taxon>
        <taxon>Dermateaceae</taxon>
        <taxon>Coleophoma</taxon>
    </lineage>
</organism>
<keyword evidence="4" id="KW-1185">Reference proteome</keyword>
<feature type="transmembrane region" description="Helical" evidence="2">
    <location>
        <begin position="269"/>
        <end position="287"/>
    </location>
</feature>
<feature type="compositionally biased region" description="Polar residues" evidence="1">
    <location>
        <begin position="386"/>
        <end position="396"/>
    </location>
</feature>
<evidence type="ECO:0000256" key="1">
    <source>
        <dbReference type="SAM" id="MobiDB-lite"/>
    </source>
</evidence>
<evidence type="ECO:0000256" key="2">
    <source>
        <dbReference type="SAM" id="Phobius"/>
    </source>
</evidence>
<keyword evidence="2" id="KW-1133">Transmembrane helix</keyword>
<name>A0A3D8SFV6_9HELO</name>
<protein>
    <recommendedName>
        <fullName evidence="5">Vacuolar membrane protein</fullName>
    </recommendedName>
</protein>
<gene>
    <name evidence="3" type="ORF">BP6252_02805</name>
</gene>
<dbReference type="GO" id="GO:0016020">
    <property type="term" value="C:membrane"/>
    <property type="evidence" value="ECO:0007669"/>
    <property type="project" value="TreeGrafter"/>
</dbReference>
<dbReference type="PANTHER" id="PTHR31735">
    <property type="entry name" value="VACUOLAR MEMBRANE PROTEIN YPL162C"/>
    <property type="match status" value="1"/>
</dbReference>
<dbReference type="EMBL" id="PDLM01000002">
    <property type="protein sequence ID" value="RDW85215.1"/>
    <property type="molecule type" value="Genomic_DNA"/>
</dbReference>
<dbReference type="STRING" id="1849047.A0A3D8SFV6"/>
<evidence type="ECO:0008006" key="5">
    <source>
        <dbReference type="Google" id="ProtNLM"/>
    </source>
</evidence>
<comment type="caution">
    <text evidence="3">The sequence shown here is derived from an EMBL/GenBank/DDBJ whole genome shotgun (WGS) entry which is preliminary data.</text>
</comment>
<feature type="transmembrane region" description="Helical" evidence="2">
    <location>
        <begin position="168"/>
        <end position="191"/>
    </location>
</feature>
<dbReference type="InterPro" id="IPR022127">
    <property type="entry name" value="STIMATE/YPL162C"/>
</dbReference>
<feature type="compositionally biased region" description="Basic and acidic residues" evidence="1">
    <location>
        <begin position="298"/>
        <end position="324"/>
    </location>
</feature>
<sequence>MLPPPGLEPSSFENALPTILSTISSAVATASLDIPSATQTFAVIAATATALTDLHNTGHHDQPGPPPQEGECKLLGPFAILVQGALGSCALLALVYKRWRERPQRPLKIWTFDVSKQVVGSILVHMANLLMSMMSSGQFDLKVSPATVSVQRRMTNSQGEYSPNPCSFYLLNLAIDTTIGIPILIVLLRIFTGLFSMTSFGEPRESIESGHYGSPPKVWWWFKQCIIYFLGLMGMKLCVLIIFLVLPWISKVGDWALGWTEGNEVLQVLFVMLVFPVIMNATQYYIIDSFIKNQSPNEHEILPHGDGEDHDSFNDTHHPYEDPRSGSSDEINSGDEDESVSLSENKTQPQDAPKNRTKRPFSSGSGRAKELRTGSRDYDPIYDGESSPTVVGSASSPRKLVSTDDSEDEQDVVAKK</sequence>
<keyword evidence="2" id="KW-0812">Transmembrane</keyword>
<reference evidence="3 4" key="1">
    <citation type="journal article" date="2018" name="IMA Fungus">
        <title>IMA Genome-F 9: Draft genome sequence of Annulohypoxylon stygium, Aspergillus mulundensis, Berkeleyomyces basicola (syn. Thielaviopsis basicola), Ceratocystis smalleyi, two Cercospora beticola strains, Coleophoma cylindrospora, Fusarium fracticaudum, Phialophora cf. hyalina, and Morchella septimelata.</title>
        <authorList>
            <person name="Wingfield B.D."/>
            <person name="Bills G.F."/>
            <person name="Dong Y."/>
            <person name="Huang W."/>
            <person name="Nel W.J."/>
            <person name="Swalarsk-Parry B.S."/>
            <person name="Vaghefi N."/>
            <person name="Wilken P.M."/>
            <person name="An Z."/>
            <person name="de Beer Z.W."/>
            <person name="De Vos L."/>
            <person name="Chen L."/>
            <person name="Duong T.A."/>
            <person name="Gao Y."/>
            <person name="Hammerbacher A."/>
            <person name="Kikkert J.R."/>
            <person name="Li Y."/>
            <person name="Li H."/>
            <person name="Li K."/>
            <person name="Li Q."/>
            <person name="Liu X."/>
            <person name="Ma X."/>
            <person name="Naidoo K."/>
            <person name="Pethybridge S.J."/>
            <person name="Sun J."/>
            <person name="Steenkamp E.T."/>
            <person name="van der Nest M.A."/>
            <person name="van Wyk S."/>
            <person name="Wingfield M.J."/>
            <person name="Xiong C."/>
            <person name="Yue Q."/>
            <person name="Zhang X."/>
        </authorList>
    </citation>
    <scope>NUCLEOTIDE SEQUENCE [LARGE SCALE GENOMIC DNA]</scope>
    <source>
        <strain evidence="3 4">BP6252</strain>
    </source>
</reference>
<keyword evidence="2" id="KW-0472">Membrane</keyword>
<feature type="transmembrane region" description="Helical" evidence="2">
    <location>
        <begin position="117"/>
        <end position="135"/>
    </location>
</feature>
<proteinExistence type="predicted"/>
<dbReference type="OrthoDB" id="431202at2759"/>
<feature type="region of interest" description="Disordered" evidence="1">
    <location>
        <begin position="298"/>
        <end position="416"/>
    </location>
</feature>
<feature type="transmembrane region" description="Helical" evidence="2">
    <location>
        <begin position="226"/>
        <end position="249"/>
    </location>
</feature>
<accession>A0A3D8SFV6</accession>
<evidence type="ECO:0000313" key="4">
    <source>
        <dbReference type="Proteomes" id="UP000256645"/>
    </source>
</evidence>
<evidence type="ECO:0000313" key="3">
    <source>
        <dbReference type="EMBL" id="RDW85215.1"/>
    </source>
</evidence>
<dbReference type="AlphaFoldDB" id="A0A3D8SFV6"/>